<sequence>MRAAARLKRRRRLTLIVVSAALVAAGTTFYVTTSRESAGAALSANEEPTVTTVPKEAPEAAWTVVGRGRNGVFSDKKQVTVGGINFLAARFRKATTKLSWHPGSEDPPNASKSLPGMTNKIDFPGQEGHDGVLGAFNGAFKLSADSGGLKVRGEVLAPFKPGYATIAIDADGRVAMWAGAAYQAPKGFVGVVFRQNLQFLVEGSRVTPPAKNPSQGLWGGTVGPVLRQSRTGVGLDGSGNLVYVATMGKCLPLELAQAMVQAGLVKGMELDINPYWPILGMAPKPLHKPAGGFTVTLPGSQHSPFVFVEGWIRDFFVVTAQR</sequence>
<name>A0A6J7DXH0_9ZZZZ</name>
<protein>
    <submittedName>
        <fullName evidence="1">Unannotated protein</fullName>
    </submittedName>
</protein>
<dbReference type="EMBL" id="CAFBLN010000039">
    <property type="protein sequence ID" value="CAB4873710.1"/>
    <property type="molecule type" value="Genomic_DNA"/>
</dbReference>
<reference evidence="1" key="1">
    <citation type="submission" date="2020-05" db="EMBL/GenBank/DDBJ databases">
        <authorList>
            <person name="Chiriac C."/>
            <person name="Salcher M."/>
            <person name="Ghai R."/>
            <person name="Kavagutti S V."/>
        </authorList>
    </citation>
    <scope>NUCLEOTIDE SEQUENCE</scope>
</reference>
<dbReference type="AlphaFoldDB" id="A0A6J7DXH0"/>
<proteinExistence type="predicted"/>
<accession>A0A6J7DXH0</accession>
<organism evidence="1">
    <name type="scientific">freshwater metagenome</name>
    <dbReference type="NCBI Taxonomy" id="449393"/>
    <lineage>
        <taxon>unclassified sequences</taxon>
        <taxon>metagenomes</taxon>
        <taxon>ecological metagenomes</taxon>
    </lineage>
</organism>
<gene>
    <name evidence="1" type="ORF">UFOPK3381_00959</name>
</gene>
<evidence type="ECO:0000313" key="1">
    <source>
        <dbReference type="EMBL" id="CAB4873710.1"/>
    </source>
</evidence>